<evidence type="ECO:0000313" key="2">
    <source>
        <dbReference type="Proteomes" id="UP000238479"/>
    </source>
</evidence>
<gene>
    <name evidence="1" type="ORF">RchiOBHm_Chr3g0486531</name>
</gene>
<proteinExistence type="predicted"/>
<dbReference type="Gramene" id="PRQ45103">
    <property type="protein sequence ID" value="PRQ45103"/>
    <property type="gene ID" value="RchiOBHm_Chr3g0486531"/>
</dbReference>
<dbReference type="Proteomes" id="UP000238479">
    <property type="component" value="Chromosome 3"/>
</dbReference>
<dbReference type="STRING" id="74649.A0A2P6RF97"/>
<reference evidence="1 2" key="1">
    <citation type="journal article" date="2018" name="Nat. Genet.">
        <title>The Rosa genome provides new insights in the design of modern roses.</title>
        <authorList>
            <person name="Bendahmane M."/>
        </authorList>
    </citation>
    <scope>NUCLEOTIDE SEQUENCE [LARGE SCALE GENOMIC DNA]</scope>
    <source>
        <strain evidence="2">cv. Old Blush</strain>
    </source>
</reference>
<keyword evidence="2" id="KW-1185">Reference proteome</keyword>
<accession>A0A2P6RF97</accession>
<protein>
    <submittedName>
        <fullName evidence="1">Uncharacterized protein</fullName>
    </submittedName>
</protein>
<evidence type="ECO:0000313" key="1">
    <source>
        <dbReference type="EMBL" id="PRQ45103.1"/>
    </source>
</evidence>
<name>A0A2P6RF97_ROSCH</name>
<dbReference type="EMBL" id="PDCK01000041">
    <property type="protein sequence ID" value="PRQ45103.1"/>
    <property type="molecule type" value="Genomic_DNA"/>
</dbReference>
<organism evidence="1 2">
    <name type="scientific">Rosa chinensis</name>
    <name type="common">China rose</name>
    <dbReference type="NCBI Taxonomy" id="74649"/>
    <lineage>
        <taxon>Eukaryota</taxon>
        <taxon>Viridiplantae</taxon>
        <taxon>Streptophyta</taxon>
        <taxon>Embryophyta</taxon>
        <taxon>Tracheophyta</taxon>
        <taxon>Spermatophyta</taxon>
        <taxon>Magnoliopsida</taxon>
        <taxon>eudicotyledons</taxon>
        <taxon>Gunneridae</taxon>
        <taxon>Pentapetalae</taxon>
        <taxon>rosids</taxon>
        <taxon>fabids</taxon>
        <taxon>Rosales</taxon>
        <taxon>Rosaceae</taxon>
        <taxon>Rosoideae</taxon>
        <taxon>Rosoideae incertae sedis</taxon>
        <taxon>Rosa</taxon>
    </lineage>
</organism>
<dbReference type="AlphaFoldDB" id="A0A2P6RF97"/>
<comment type="caution">
    <text evidence="1">The sequence shown here is derived from an EMBL/GenBank/DDBJ whole genome shotgun (WGS) entry which is preliminary data.</text>
</comment>
<sequence length="58" mass="6616">MMRSFDVFQGIVDVSTSTVVLQVQHPERTLLYSMRLWGETIEVLRIASDHCLESGFSV</sequence>